<accession>A0AAD9TKH4</accession>
<protein>
    <recommendedName>
        <fullName evidence="5">Helicase ATP-binding domain-containing protein</fullName>
    </recommendedName>
</protein>
<dbReference type="PANTHER" id="PTHR47959">
    <property type="entry name" value="ATP-DEPENDENT RNA HELICASE RHLE-RELATED"/>
    <property type="match status" value="1"/>
</dbReference>
<dbReference type="InterPro" id="IPR027417">
    <property type="entry name" value="P-loop_NTPase"/>
</dbReference>
<evidence type="ECO:0000313" key="7">
    <source>
        <dbReference type="Proteomes" id="UP001280121"/>
    </source>
</evidence>
<evidence type="ECO:0000256" key="1">
    <source>
        <dbReference type="ARBA" id="ARBA00022741"/>
    </source>
</evidence>
<dbReference type="GO" id="GO:0005524">
    <property type="term" value="F:ATP binding"/>
    <property type="evidence" value="ECO:0007669"/>
    <property type="project" value="UniProtKB-KW"/>
</dbReference>
<feature type="domain" description="Helicase ATP-binding" evidence="5">
    <location>
        <begin position="1"/>
        <end position="72"/>
    </location>
</feature>
<name>A0AAD9TKH4_9ROSI</name>
<dbReference type="SUPFAM" id="SSF52540">
    <property type="entry name" value="P-loop containing nucleoside triphosphate hydrolases"/>
    <property type="match status" value="1"/>
</dbReference>
<keyword evidence="7" id="KW-1185">Reference proteome</keyword>
<keyword evidence="3" id="KW-0347">Helicase</keyword>
<proteinExistence type="predicted"/>
<dbReference type="AlphaFoldDB" id="A0AAD9TKH4"/>
<evidence type="ECO:0000256" key="4">
    <source>
        <dbReference type="ARBA" id="ARBA00022840"/>
    </source>
</evidence>
<dbReference type="EMBL" id="JANJYI010000009">
    <property type="protein sequence ID" value="KAK2637498.1"/>
    <property type="molecule type" value="Genomic_DNA"/>
</dbReference>
<dbReference type="GO" id="GO:0016787">
    <property type="term" value="F:hydrolase activity"/>
    <property type="evidence" value="ECO:0007669"/>
    <property type="project" value="UniProtKB-KW"/>
</dbReference>
<evidence type="ECO:0000313" key="6">
    <source>
        <dbReference type="EMBL" id="KAK2637498.1"/>
    </source>
</evidence>
<dbReference type="Proteomes" id="UP001280121">
    <property type="component" value="Unassembled WGS sequence"/>
</dbReference>
<dbReference type="InterPro" id="IPR014001">
    <property type="entry name" value="Helicase_ATP-bd"/>
</dbReference>
<reference evidence="6" key="1">
    <citation type="journal article" date="2023" name="Plant J.">
        <title>Genome sequences and population genomics provide insights into the demographic history, inbreeding, and mutation load of two 'living fossil' tree species of Dipteronia.</title>
        <authorList>
            <person name="Feng Y."/>
            <person name="Comes H.P."/>
            <person name="Chen J."/>
            <person name="Zhu S."/>
            <person name="Lu R."/>
            <person name="Zhang X."/>
            <person name="Li P."/>
            <person name="Qiu J."/>
            <person name="Olsen K.M."/>
            <person name="Qiu Y."/>
        </authorList>
    </citation>
    <scope>NUCLEOTIDE SEQUENCE</scope>
    <source>
        <strain evidence="6">KIB01</strain>
    </source>
</reference>
<dbReference type="PANTHER" id="PTHR47959:SF13">
    <property type="entry name" value="ATP-DEPENDENT RNA HELICASE RHLE"/>
    <property type="match status" value="1"/>
</dbReference>
<sequence length="72" mass="7842">MVLTPTRELCIQVEDQAKLLGKKLPFKTALVVGGDAMAGQIYRIQQGVELIVGTPGRLIDLLTKHDVELDAL</sequence>
<gene>
    <name evidence="6" type="ORF">Ddye_032290</name>
</gene>
<dbReference type="Pfam" id="PF00270">
    <property type="entry name" value="DEAD"/>
    <property type="match status" value="1"/>
</dbReference>
<dbReference type="GO" id="GO:0005829">
    <property type="term" value="C:cytosol"/>
    <property type="evidence" value="ECO:0007669"/>
    <property type="project" value="TreeGrafter"/>
</dbReference>
<dbReference type="InterPro" id="IPR011545">
    <property type="entry name" value="DEAD/DEAH_box_helicase_dom"/>
</dbReference>
<keyword evidence="1" id="KW-0547">Nucleotide-binding</keyword>
<dbReference type="InterPro" id="IPR050079">
    <property type="entry name" value="DEAD_box_RNA_helicase"/>
</dbReference>
<evidence type="ECO:0000256" key="3">
    <source>
        <dbReference type="ARBA" id="ARBA00022806"/>
    </source>
</evidence>
<keyword evidence="4" id="KW-0067">ATP-binding</keyword>
<keyword evidence="2" id="KW-0378">Hydrolase</keyword>
<evidence type="ECO:0000256" key="2">
    <source>
        <dbReference type="ARBA" id="ARBA00022801"/>
    </source>
</evidence>
<dbReference type="Gene3D" id="3.40.50.300">
    <property type="entry name" value="P-loop containing nucleotide triphosphate hydrolases"/>
    <property type="match status" value="1"/>
</dbReference>
<dbReference type="GO" id="GO:0003676">
    <property type="term" value="F:nucleic acid binding"/>
    <property type="evidence" value="ECO:0007669"/>
    <property type="project" value="InterPro"/>
</dbReference>
<dbReference type="GO" id="GO:0003724">
    <property type="term" value="F:RNA helicase activity"/>
    <property type="evidence" value="ECO:0007669"/>
    <property type="project" value="TreeGrafter"/>
</dbReference>
<comment type="caution">
    <text evidence="6">The sequence shown here is derived from an EMBL/GenBank/DDBJ whole genome shotgun (WGS) entry which is preliminary data.</text>
</comment>
<organism evidence="6 7">
    <name type="scientific">Dipteronia dyeriana</name>
    <dbReference type="NCBI Taxonomy" id="168575"/>
    <lineage>
        <taxon>Eukaryota</taxon>
        <taxon>Viridiplantae</taxon>
        <taxon>Streptophyta</taxon>
        <taxon>Embryophyta</taxon>
        <taxon>Tracheophyta</taxon>
        <taxon>Spermatophyta</taxon>
        <taxon>Magnoliopsida</taxon>
        <taxon>eudicotyledons</taxon>
        <taxon>Gunneridae</taxon>
        <taxon>Pentapetalae</taxon>
        <taxon>rosids</taxon>
        <taxon>malvids</taxon>
        <taxon>Sapindales</taxon>
        <taxon>Sapindaceae</taxon>
        <taxon>Hippocastanoideae</taxon>
        <taxon>Acereae</taxon>
        <taxon>Dipteronia</taxon>
    </lineage>
</organism>
<evidence type="ECO:0000259" key="5">
    <source>
        <dbReference type="PROSITE" id="PS51192"/>
    </source>
</evidence>
<dbReference type="PROSITE" id="PS51192">
    <property type="entry name" value="HELICASE_ATP_BIND_1"/>
    <property type="match status" value="1"/>
</dbReference>